<dbReference type="GO" id="GO:0005634">
    <property type="term" value="C:nucleus"/>
    <property type="evidence" value="ECO:0007669"/>
    <property type="project" value="TreeGrafter"/>
</dbReference>
<keyword evidence="3" id="KW-1185">Reference proteome</keyword>
<dbReference type="FunCoup" id="E1ZGX7">
    <property type="interactions" value="552"/>
</dbReference>
<dbReference type="eggNOG" id="KOG3294">
    <property type="taxonomic scope" value="Eukaryota"/>
</dbReference>
<proteinExistence type="predicted"/>
<dbReference type="PANTHER" id="PTHR31606:SF1">
    <property type="entry name" value="WW DOMAIN BINDING PROTEIN 2, ISOFORM E"/>
    <property type="match status" value="1"/>
</dbReference>
<name>E1ZGX7_CHLVA</name>
<sequence length="208" mass="22644">MAANPPLCQDPYYGHTFPLPYHGEQICLSRGCIDIKLEGGALRTRGNNNMRLCFVADKPDTSSGLHAFELPLAFITDEDFKQPIFNANNLSGRCFMVDGGPAGGEAVQWTLYFKDGGVGTFIPFFFRSCAYVRSIASRMQQQQQYQQPAGVGYPPPATAAPEAGAAPPQQLLQTALVDPSDPTKVYLTQPLDSSQQRDDAPKFPAPLV</sequence>
<dbReference type="PANTHER" id="PTHR31606">
    <property type="entry name" value="WW DOMAIN BINDING PROTEIN 2, ISOFORM E"/>
    <property type="match status" value="1"/>
</dbReference>
<dbReference type="Proteomes" id="UP000008141">
    <property type="component" value="Unassembled WGS sequence"/>
</dbReference>
<organism evidence="3">
    <name type="scientific">Chlorella variabilis</name>
    <name type="common">Green alga</name>
    <dbReference type="NCBI Taxonomy" id="554065"/>
    <lineage>
        <taxon>Eukaryota</taxon>
        <taxon>Viridiplantae</taxon>
        <taxon>Chlorophyta</taxon>
        <taxon>core chlorophytes</taxon>
        <taxon>Trebouxiophyceae</taxon>
        <taxon>Chlorellales</taxon>
        <taxon>Chlorellaceae</taxon>
        <taxon>Chlorella clade</taxon>
        <taxon>Chlorella</taxon>
    </lineage>
</organism>
<reference evidence="2 3" key="1">
    <citation type="journal article" date="2010" name="Plant Cell">
        <title>The Chlorella variabilis NC64A genome reveals adaptation to photosymbiosis, coevolution with viruses, and cryptic sex.</title>
        <authorList>
            <person name="Blanc G."/>
            <person name="Duncan G."/>
            <person name="Agarkova I."/>
            <person name="Borodovsky M."/>
            <person name="Gurnon J."/>
            <person name="Kuo A."/>
            <person name="Lindquist E."/>
            <person name="Lucas S."/>
            <person name="Pangilinan J."/>
            <person name="Polle J."/>
            <person name="Salamov A."/>
            <person name="Terry A."/>
            <person name="Yamada T."/>
            <person name="Dunigan D.D."/>
            <person name="Grigoriev I.V."/>
            <person name="Claverie J.M."/>
            <person name="Van Etten J.L."/>
        </authorList>
    </citation>
    <scope>NUCLEOTIDE SEQUENCE [LARGE SCALE GENOMIC DNA]</scope>
    <source>
        <strain evidence="2 3">NC64A</strain>
    </source>
</reference>
<dbReference type="KEGG" id="cvr:CHLNCDRAFT_134845"/>
<feature type="region of interest" description="Disordered" evidence="1">
    <location>
        <begin position="146"/>
        <end position="168"/>
    </location>
</feature>
<dbReference type="OrthoDB" id="1259151at2759"/>
<feature type="region of interest" description="Disordered" evidence="1">
    <location>
        <begin position="182"/>
        <end position="208"/>
    </location>
</feature>
<dbReference type="EMBL" id="GL433846">
    <property type="protein sequence ID" value="EFN55018.1"/>
    <property type="molecule type" value="Genomic_DNA"/>
</dbReference>
<dbReference type="GO" id="GO:0031490">
    <property type="term" value="F:chromatin DNA binding"/>
    <property type="evidence" value="ECO:0007669"/>
    <property type="project" value="TreeGrafter"/>
</dbReference>
<gene>
    <name evidence="2" type="ORF">CHLNCDRAFT_134845</name>
</gene>
<protein>
    <recommendedName>
        <fullName evidence="4">GRAM domain-containing protein</fullName>
    </recommendedName>
</protein>
<dbReference type="InterPro" id="IPR044852">
    <property type="entry name" value="WBP2-like"/>
</dbReference>
<accession>E1ZGX7</accession>
<evidence type="ECO:0000313" key="3">
    <source>
        <dbReference type="Proteomes" id="UP000008141"/>
    </source>
</evidence>
<dbReference type="GeneID" id="17354284"/>
<dbReference type="GO" id="GO:0003713">
    <property type="term" value="F:transcription coactivator activity"/>
    <property type="evidence" value="ECO:0007669"/>
    <property type="project" value="InterPro"/>
</dbReference>
<dbReference type="SUPFAM" id="SSF50729">
    <property type="entry name" value="PH domain-like"/>
    <property type="match status" value="1"/>
</dbReference>
<dbReference type="STRING" id="554065.E1ZGX7"/>
<evidence type="ECO:0000313" key="2">
    <source>
        <dbReference type="EMBL" id="EFN55018.1"/>
    </source>
</evidence>
<dbReference type="InParanoid" id="E1ZGX7"/>
<dbReference type="RefSeq" id="XP_005847120.1">
    <property type="nucleotide sequence ID" value="XM_005847058.1"/>
</dbReference>
<evidence type="ECO:0000256" key="1">
    <source>
        <dbReference type="SAM" id="MobiDB-lite"/>
    </source>
</evidence>
<dbReference type="OMA" id="PMPYLNE"/>
<feature type="compositionally biased region" description="Low complexity" evidence="1">
    <location>
        <begin position="159"/>
        <end position="168"/>
    </location>
</feature>
<evidence type="ECO:0008006" key="4">
    <source>
        <dbReference type="Google" id="ProtNLM"/>
    </source>
</evidence>
<dbReference type="AlphaFoldDB" id="E1ZGX7"/>